<organism evidence="1 2">
    <name type="scientific">Trypanosoma brucei gambiense (strain MHOM/CI/86/DAL972)</name>
    <dbReference type="NCBI Taxonomy" id="679716"/>
    <lineage>
        <taxon>Eukaryota</taxon>
        <taxon>Discoba</taxon>
        <taxon>Euglenozoa</taxon>
        <taxon>Kinetoplastea</taxon>
        <taxon>Metakinetoplastina</taxon>
        <taxon>Trypanosomatida</taxon>
        <taxon>Trypanosomatidae</taxon>
        <taxon>Trypanosoma</taxon>
    </lineage>
</organism>
<sequence>MLRTLLQFAPRQLFSFCVRECGITTEHIFWYFPVHISALYLRTFPCELAPWGWCCWTSTPLLFTLSELRNSLVQFFSISPVFIFDHCFRLLPVLGRAAGKWMGLTDHFPVNVLSFHRAAAAIQFSESIMHHDKGIIL</sequence>
<gene>
    <name evidence="1" type="ORF">TbgDal_IX2870</name>
</gene>
<dbReference type="GeneID" id="23860284"/>
<name>C9ZXR7_TRYB9</name>
<evidence type="ECO:0000313" key="1">
    <source>
        <dbReference type="EMBL" id="CBH14212.1"/>
    </source>
</evidence>
<accession>C9ZXR7</accession>
<dbReference type="Proteomes" id="UP000002316">
    <property type="component" value="Chromosome 9"/>
</dbReference>
<proteinExistence type="predicted"/>
<dbReference type="KEGG" id="tbg:TbgDal_IX2870"/>
<reference evidence="2" key="1">
    <citation type="journal article" date="2010" name="PLoS Negl. Trop. Dis.">
        <title>The genome sequence of Trypanosoma brucei gambiense, causative agent of chronic human african trypanosomiasis.</title>
        <authorList>
            <person name="Jackson A.P."/>
            <person name="Sanders M."/>
            <person name="Berry A."/>
            <person name="McQuillan J."/>
            <person name="Aslett M.A."/>
            <person name="Quail M.A."/>
            <person name="Chukualim B."/>
            <person name="Capewell P."/>
            <person name="MacLeod A."/>
            <person name="Melville S.E."/>
            <person name="Gibson W."/>
            <person name="Barry J.D."/>
            <person name="Berriman M."/>
            <person name="Hertz-Fowler C."/>
        </authorList>
    </citation>
    <scope>NUCLEOTIDE SEQUENCE [LARGE SCALE GENOMIC DNA]</scope>
    <source>
        <strain evidence="2">MHOM/CI/86/DAL972</strain>
    </source>
</reference>
<evidence type="ECO:0000313" key="2">
    <source>
        <dbReference type="Proteomes" id="UP000002316"/>
    </source>
</evidence>
<dbReference type="AlphaFoldDB" id="C9ZXR7"/>
<dbReference type="EMBL" id="FN554972">
    <property type="protein sequence ID" value="CBH14212.1"/>
    <property type="molecule type" value="Genomic_DNA"/>
</dbReference>
<dbReference type="RefSeq" id="XP_011776482.1">
    <property type="nucleotide sequence ID" value="XM_011778180.1"/>
</dbReference>
<protein>
    <submittedName>
        <fullName evidence="1">Uncharacterized protein</fullName>
    </submittedName>
</protein>